<dbReference type="InterPro" id="IPR001254">
    <property type="entry name" value="Trypsin_dom"/>
</dbReference>
<evidence type="ECO:0000313" key="4">
    <source>
        <dbReference type="Proteomes" id="UP000321230"/>
    </source>
</evidence>
<evidence type="ECO:0000313" key="3">
    <source>
        <dbReference type="EMBL" id="GEK92811.1"/>
    </source>
</evidence>
<dbReference type="Gene3D" id="2.40.10.10">
    <property type="entry name" value="Trypsin-like serine proteases"/>
    <property type="match status" value="2"/>
</dbReference>
<organism evidence="3 4">
    <name type="scientific">Gluconobacter wancherniae NBRC 103581</name>
    <dbReference type="NCBI Taxonomy" id="656744"/>
    <lineage>
        <taxon>Bacteria</taxon>
        <taxon>Pseudomonadati</taxon>
        <taxon>Pseudomonadota</taxon>
        <taxon>Alphaproteobacteria</taxon>
        <taxon>Acetobacterales</taxon>
        <taxon>Acetobacteraceae</taxon>
        <taxon>Gluconobacter</taxon>
    </lineage>
</organism>
<dbReference type="InterPro" id="IPR043504">
    <property type="entry name" value="Peptidase_S1_PA_chymotrypsin"/>
</dbReference>
<evidence type="ECO:0000256" key="1">
    <source>
        <dbReference type="ARBA" id="ARBA00022729"/>
    </source>
</evidence>
<dbReference type="Proteomes" id="UP000321230">
    <property type="component" value="Unassembled WGS sequence"/>
</dbReference>
<dbReference type="PANTHER" id="PTHR15462:SF8">
    <property type="entry name" value="SERINE PROTEASE"/>
    <property type="match status" value="1"/>
</dbReference>
<dbReference type="OrthoDB" id="267336at2"/>
<comment type="caution">
    <text evidence="3">The sequence shown here is derived from an EMBL/GenBank/DDBJ whole genome shotgun (WGS) entry which is preliminary data.</text>
</comment>
<dbReference type="InterPro" id="IPR018114">
    <property type="entry name" value="TRYPSIN_HIS"/>
</dbReference>
<reference evidence="3 4" key="1">
    <citation type="submission" date="2019-07" db="EMBL/GenBank/DDBJ databases">
        <title>Whole genome shotgun sequence of Gluconobacter wancherniae NBRC 103581.</title>
        <authorList>
            <person name="Hosoyama A."/>
            <person name="Uohara A."/>
            <person name="Ohji S."/>
            <person name="Ichikawa N."/>
        </authorList>
    </citation>
    <scope>NUCLEOTIDE SEQUENCE [LARGE SCALE GENOMIC DNA]</scope>
    <source>
        <strain evidence="3 4">NBRC 103581</strain>
    </source>
</reference>
<proteinExistence type="predicted"/>
<keyword evidence="1" id="KW-0732">Signal</keyword>
<dbReference type="AlphaFoldDB" id="A0A511B037"/>
<dbReference type="PANTHER" id="PTHR15462">
    <property type="entry name" value="SERINE PROTEASE"/>
    <property type="match status" value="1"/>
</dbReference>
<dbReference type="PROSITE" id="PS00134">
    <property type="entry name" value="TRYPSIN_HIS"/>
    <property type="match status" value="1"/>
</dbReference>
<dbReference type="EMBL" id="BJUZ01000001">
    <property type="protein sequence ID" value="GEK92811.1"/>
    <property type="molecule type" value="Genomic_DNA"/>
</dbReference>
<dbReference type="GO" id="GO:0006508">
    <property type="term" value="P:proteolysis"/>
    <property type="evidence" value="ECO:0007669"/>
    <property type="project" value="InterPro"/>
</dbReference>
<dbReference type="SUPFAM" id="SSF50494">
    <property type="entry name" value="Trypsin-like serine proteases"/>
    <property type="match status" value="1"/>
</dbReference>
<dbReference type="RefSeq" id="WP_146793833.1">
    <property type="nucleotide sequence ID" value="NZ_BARC01000004.1"/>
</dbReference>
<sequence length="231" mass="24548">MKIPLYLALFILTLGAPLNAGYCAVRPGLGDAPRREVVDVHHAPWWILGRVQTSLGSRCTGFAVAPSVVMTAAHCLWLPATGRFIQPQDVHFLAEYQRGSYSVHAQAVRVIISAGYDPFQEAASASLDRATLILDRPVIEASRLLPTFQAKKGEASMLAGYQQDRAEVVFADTHCHVLAPAQGGLIRHNCEGTHGVSGAPLLVRNRNVWGIGGIAILAGSGAGGLAVSLPQ</sequence>
<name>A0A511B037_9PROT</name>
<feature type="domain" description="Peptidase S1" evidence="2">
    <location>
        <begin position="40"/>
        <end position="211"/>
    </location>
</feature>
<dbReference type="Pfam" id="PF00089">
    <property type="entry name" value="Trypsin"/>
    <property type="match status" value="1"/>
</dbReference>
<accession>A0A511B037</accession>
<dbReference type="GO" id="GO:0004252">
    <property type="term" value="F:serine-type endopeptidase activity"/>
    <property type="evidence" value="ECO:0007669"/>
    <property type="project" value="InterPro"/>
</dbReference>
<dbReference type="InterPro" id="IPR050966">
    <property type="entry name" value="Glutamyl_endopeptidase"/>
</dbReference>
<gene>
    <name evidence="3" type="ORF">GWA01_05810</name>
</gene>
<keyword evidence="4" id="KW-1185">Reference proteome</keyword>
<dbReference type="InterPro" id="IPR009003">
    <property type="entry name" value="Peptidase_S1_PA"/>
</dbReference>
<protein>
    <recommendedName>
        <fullName evidence="2">Peptidase S1 domain-containing protein</fullName>
    </recommendedName>
</protein>
<evidence type="ECO:0000259" key="2">
    <source>
        <dbReference type="Pfam" id="PF00089"/>
    </source>
</evidence>